<comment type="caution">
    <text evidence="2">The sequence shown here is derived from an EMBL/GenBank/DDBJ whole genome shotgun (WGS) entry which is preliminary data.</text>
</comment>
<protein>
    <submittedName>
        <fullName evidence="2">Stage III sporulation protein AE</fullName>
    </submittedName>
</protein>
<dbReference type="InterPro" id="IPR014194">
    <property type="entry name" value="Spore_III_AE"/>
</dbReference>
<feature type="transmembrane region" description="Helical" evidence="1">
    <location>
        <begin position="334"/>
        <end position="356"/>
    </location>
</feature>
<feature type="transmembrane region" description="Helical" evidence="1">
    <location>
        <begin position="74"/>
        <end position="94"/>
    </location>
</feature>
<keyword evidence="1" id="KW-0472">Membrane</keyword>
<dbReference type="Proteomes" id="UP000824091">
    <property type="component" value="Unassembled WGS sequence"/>
</dbReference>
<feature type="transmembrane region" description="Helical" evidence="1">
    <location>
        <begin position="284"/>
        <end position="308"/>
    </location>
</feature>
<keyword evidence="1" id="KW-1133">Transmembrane helix</keyword>
<dbReference type="EMBL" id="DVMO01000004">
    <property type="protein sequence ID" value="HIU26801.1"/>
    <property type="molecule type" value="Genomic_DNA"/>
</dbReference>
<keyword evidence="1" id="KW-0812">Transmembrane</keyword>
<gene>
    <name evidence="2" type="ORF">IAD16_00280</name>
</gene>
<reference evidence="2" key="1">
    <citation type="submission" date="2020-10" db="EMBL/GenBank/DDBJ databases">
        <authorList>
            <person name="Gilroy R."/>
        </authorList>
    </citation>
    <scope>NUCLEOTIDE SEQUENCE</scope>
    <source>
        <strain evidence="2">11300</strain>
    </source>
</reference>
<feature type="transmembrane region" description="Helical" evidence="1">
    <location>
        <begin position="211"/>
        <end position="231"/>
    </location>
</feature>
<accession>A0A9D1I267</accession>
<feature type="transmembrane region" description="Helical" evidence="1">
    <location>
        <begin position="177"/>
        <end position="199"/>
    </location>
</feature>
<feature type="transmembrane region" description="Helical" evidence="1">
    <location>
        <begin position="106"/>
        <end position="123"/>
    </location>
</feature>
<reference evidence="2" key="2">
    <citation type="journal article" date="2021" name="PeerJ">
        <title>Extensive microbial diversity within the chicken gut microbiome revealed by metagenomics and culture.</title>
        <authorList>
            <person name="Gilroy R."/>
            <person name="Ravi A."/>
            <person name="Getino M."/>
            <person name="Pursley I."/>
            <person name="Horton D.L."/>
            <person name="Alikhan N.F."/>
            <person name="Baker D."/>
            <person name="Gharbi K."/>
            <person name="Hall N."/>
            <person name="Watson M."/>
            <person name="Adriaenssens E.M."/>
            <person name="Foster-Nyarko E."/>
            <person name="Jarju S."/>
            <person name="Secka A."/>
            <person name="Antonio M."/>
            <person name="Oren A."/>
            <person name="Chaudhuri R.R."/>
            <person name="La Ragione R."/>
            <person name="Hildebrand F."/>
            <person name="Pallen M.J."/>
        </authorList>
    </citation>
    <scope>NUCLEOTIDE SEQUENCE</scope>
    <source>
        <strain evidence="2">11300</strain>
    </source>
</reference>
<proteinExistence type="predicted"/>
<name>A0A9D1I267_9FIRM</name>
<evidence type="ECO:0000256" key="1">
    <source>
        <dbReference type="SAM" id="Phobius"/>
    </source>
</evidence>
<feature type="transmembrane region" description="Helical" evidence="1">
    <location>
        <begin position="143"/>
        <end position="165"/>
    </location>
</feature>
<dbReference type="AlphaFoldDB" id="A0A9D1I267"/>
<sequence length="361" mass="38488">MEYQQILEEQFNNVVDQESLSSIMEQAGDVTAGIASNFSAENILAAIADGRSIFDDQAIIEDIRSLFFLEMKSALILCVQILTICIVIGLLKGLSSSFSSKSVSEISMMICSMVMIGICITNFKTTYQLAADSVNTMSNTMEILMPVMIGILISTGSAASGTILSPMITGSITGVSFILKTFVLPALFAATILTLINCLTEKDYVNKLAKLIRNAAVTLTGLLLVILAGIINLQGLLTDASDGLLLSTARYSLSTFIPIVGGFTSDTVELFLRCMSTIKSVVGVFGIIIILILLLTPLIKIMVIALIYKITGALAEPMTDSKISAGLNEMGSCVISIGAIMFFTALLFIMFISTIIKIGGS</sequence>
<feature type="transmembrane region" description="Helical" evidence="1">
    <location>
        <begin position="251"/>
        <end position="272"/>
    </location>
</feature>
<evidence type="ECO:0000313" key="3">
    <source>
        <dbReference type="Proteomes" id="UP000824091"/>
    </source>
</evidence>
<dbReference type="Pfam" id="PF09546">
    <property type="entry name" value="Spore_III_AE"/>
    <property type="match status" value="1"/>
</dbReference>
<organism evidence="2 3">
    <name type="scientific">Candidatus Fimisoma avicola</name>
    <dbReference type="NCBI Taxonomy" id="2840826"/>
    <lineage>
        <taxon>Bacteria</taxon>
        <taxon>Bacillati</taxon>
        <taxon>Bacillota</taxon>
        <taxon>Clostridia</taxon>
        <taxon>Eubacteriales</taxon>
        <taxon>Candidatus Fimisoma</taxon>
    </lineage>
</organism>
<evidence type="ECO:0000313" key="2">
    <source>
        <dbReference type="EMBL" id="HIU26801.1"/>
    </source>
</evidence>